<protein>
    <recommendedName>
        <fullName evidence="4">L domain-like protein</fullName>
    </recommendedName>
</protein>
<evidence type="ECO:0000313" key="2">
    <source>
        <dbReference type="EMBL" id="ODV61589.1"/>
    </source>
</evidence>
<evidence type="ECO:0000313" key="3">
    <source>
        <dbReference type="Proteomes" id="UP000095038"/>
    </source>
</evidence>
<dbReference type="PROSITE" id="PS51450">
    <property type="entry name" value="LRR"/>
    <property type="match status" value="3"/>
</dbReference>
<organism evidence="2 3">
    <name type="scientific">Ascoidea rubescens DSM 1968</name>
    <dbReference type="NCBI Taxonomy" id="1344418"/>
    <lineage>
        <taxon>Eukaryota</taxon>
        <taxon>Fungi</taxon>
        <taxon>Dikarya</taxon>
        <taxon>Ascomycota</taxon>
        <taxon>Saccharomycotina</taxon>
        <taxon>Saccharomycetes</taxon>
        <taxon>Ascoideaceae</taxon>
        <taxon>Ascoidea</taxon>
    </lineage>
</organism>
<feature type="compositionally biased region" description="Basic and acidic residues" evidence="1">
    <location>
        <begin position="329"/>
        <end position="354"/>
    </location>
</feature>
<reference evidence="3" key="1">
    <citation type="submission" date="2016-05" db="EMBL/GenBank/DDBJ databases">
        <title>Comparative genomics of biotechnologically important yeasts.</title>
        <authorList>
            <consortium name="DOE Joint Genome Institute"/>
            <person name="Riley R."/>
            <person name="Haridas S."/>
            <person name="Wolfe K.H."/>
            <person name="Lopes M.R."/>
            <person name="Hittinger C.T."/>
            <person name="Goker M."/>
            <person name="Salamov A."/>
            <person name="Wisecaver J."/>
            <person name="Long T.M."/>
            <person name="Aerts A.L."/>
            <person name="Barry K."/>
            <person name="Choi C."/>
            <person name="Clum A."/>
            <person name="Coughlan A.Y."/>
            <person name="Deshpande S."/>
            <person name="Douglass A.P."/>
            <person name="Hanson S.J."/>
            <person name="Klenk H.-P."/>
            <person name="Labutti K."/>
            <person name="Lapidus A."/>
            <person name="Lindquist E."/>
            <person name="Lipzen A."/>
            <person name="Meier-Kolthoff J.P."/>
            <person name="Ohm R.A."/>
            <person name="Otillar R.P."/>
            <person name="Pangilinan J."/>
            <person name="Peng Y."/>
            <person name="Rokas A."/>
            <person name="Rosa C.A."/>
            <person name="Scheuner C."/>
            <person name="Sibirny A.A."/>
            <person name="Slot J.C."/>
            <person name="Stielow J.B."/>
            <person name="Sun H."/>
            <person name="Kurtzman C.P."/>
            <person name="Blackwell M."/>
            <person name="Grigoriev I.V."/>
            <person name="Jeffries T.W."/>
        </authorList>
    </citation>
    <scope>NUCLEOTIDE SEQUENCE [LARGE SCALE GENOMIC DNA]</scope>
    <source>
        <strain evidence="3">DSM 1968</strain>
    </source>
</reference>
<dbReference type="EMBL" id="KV454479">
    <property type="protein sequence ID" value="ODV61589.1"/>
    <property type="molecule type" value="Genomic_DNA"/>
</dbReference>
<dbReference type="RefSeq" id="XP_020047896.1">
    <property type="nucleotide sequence ID" value="XM_020194097.1"/>
</dbReference>
<dbReference type="InParanoid" id="A0A1D2VIZ2"/>
<dbReference type="STRING" id="1344418.A0A1D2VIZ2"/>
<evidence type="ECO:0000256" key="1">
    <source>
        <dbReference type="SAM" id="MobiDB-lite"/>
    </source>
</evidence>
<feature type="region of interest" description="Disordered" evidence="1">
    <location>
        <begin position="323"/>
        <end position="360"/>
    </location>
</feature>
<accession>A0A1D2VIZ2</accession>
<proteinExistence type="predicted"/>
<sequence>MQLLTFLNENSEYVYTLFNKLPDFVFQRILNDISIDKVALFILSNSESLRKKAYGVLFDTVEVIDQDIKPEYLSVKKILKPLTLKPHLILQIKDVSLFKNQLGHFTKCFVANLRILSSALDGNKYMLPTMFYSLKQLFVLAFFETTITKKFSLSEFDITNTLNAFDRIKPINSNSSKNLLKKRNIPTPFDSSILSNVKCLNILDLFHNQLGMLTDLSMLTDLIDLKHLNNLETLSLSGNNTREIGNSNTLPNLLKLELSSNKLSTNHNLQQFPSLNDLNLGAIDNFRYHSYRVSKIEVLDLRDNRIERIEKLRNTPSWFGVLKSTSGEKAAEKPEKPENMKKIEYDNNKDDKGKGLIKYS</sequence>
<gene>
    <name evidence="2" type="ORF">ASCRUDRAFT_7800</name>
</gene>
<dbReference type="Gene3D" id="3.80.10.10">
    <property type="entry name" value="Ribonuclease Inhibitor"/>
    <property type="match status" value="1"/>
</dbReference>
<dbReference type="SUPFAM" id="SSF52058">
    <property type="entry name" value="L domain-like"/>
    <property type="match status" value="1"/>
</dbReference>
<dbReference type="AlphaFoldDB" id="A0A1D2VIZ2"/>
<keyword evidence="3" id="KW-1185">Reference proteome</keyword>
<dbReference type="InterPro" id="IPR032675">
    <property type="entry name" value="LRR_dom_sf"/>
</dbReference>
<evidence type="ECO:0008006" key="4">
    <source>
        <dbReference type="Google" id="ProtNLM"/>
    </source>
</evidence>
<dbReference type="InterPro" id="IPR001611">
    <property type="entry name" value="Leu-rich_rpt"/>
</dbReference>
<dbReference type="GeneID" id="30967733"/>
<name>A0A1D2VIZ2_9ASCO</name>
<dbReference type="Proteomes" id="UP000095038">
    <property type="component" value="Unassembled WGS sequence"/>
</dbReference>